<keyword evidence="1" id="KW-1185">Reference proteome</keyword>
<reference evidence="2" key="1">
    <citation type="submission" date="2022-11" db="UniProtKB">
        <authorList>
            <consortium name="WormBaseParasite"/>
        </authorList>
    </citation>
    <scope>IDENTIFICATION</scope>
</reference>
<accession>A0A914I7C5</accession>
<evidence type="ECO:0000313" key="2">
    <source>
        <dbReference type="WBParaSite" id="Gr19_v10_g818.t1"/>
    </source>
</evidence>
<proteinExistence type="predicted"/>
<dbReference type="Proteomes" id="UP000887572">
    <property type="component" value="Unplaced"/>
</dbReference>
<dbReference type="AlphaFoldDB" id="A0A914I7C5"/>
<organism evidence="1 2">
    <name type="scientific">Globodera rostochiensis</name>
    <name type="common">Golden nematode worm</name>
    <name type="synonym">Heterodera rostochiensis</name>
    <dbReference type="NCBI Taxonomy" id="31243"/>
    <lineage>
        <taxon>Eukaryota</taxon>
        <taxon>Metazoa</taxon>
        <taxon>Ecdysozoa</taxon>
        <taxon>Nematoda</taxon>
        <taxon>Chromadorea</taxon>
        <taxon>Rhabditida</taxon>
        <taxon>Tylenchina</taxon>
        <taxon>Tylenchomorpha</taxon>
        <taxon>Tylenchoidea</taxon>
        <taxon>Heteroderidae</taxon>
        <taxon>Heteroderinae</taxon>
        <taxon>Globodera</taxon>
    </lineage>
</organism>
<evidence type="ECO:0000313" key="1">
    <source>
        <dbReference type="Proteomes" id="UP000887572"/>
    </source>
</evidence>
<dbReference type="WBParaSite" id="Gr19_v10_g818.t1">
    <property type="protein sequence ID" value="Gr19_v10_g818.t1"/>
    <property type="gene ID" value="Gr19_v10_g818"/>
</dbReference>
<sequence>MFKRDIRLAYKLAKRVCTAPEEAGLFRKRLVLRVKRDVMGRPARADTMVSGIVEEDGRLRGEFGLAEPEFIGVHGQMCAIFKLNVRAAMESYIAWLNIAAGQMPISRL</sequence>
<protein>
    <submittedName>
        <fullName evidence="2">Uncharacterized protein</fullName>
    </submittedName>
</protein>
<name>A0A914I7C5_GLORO</name>